<dbReference type="EMBL" id="NGJK01000070">
    <property type="protein sequence ID" value="RAP02820.1"/>
    <property type="molecule type" value="Genomic_DNA"/>
</dbReference>
<protein>
    <recommendedName>
        <fullName evidence="1">NurA domain-containing protein</fullName>
    </recommendedName>
</protein>
<accession>A0A328Q7V5</accession>
<name>A0A328Q7V5_9EURY</name>
<comment type="caution">
    <text evidence="2">The sequence shown here is derived from an EMBL/GenBank/DDBJ whole genome shotgun (WGS) entry which is preliminary data.</text>
</comment>
<dbReference type="InterPro" id="IPR018977">
    <property type="entry name" value="NurA_domain"/>
</dbReference>
<dbReference type="OMA" id="YILKKSH"/>
<dbReference type="SMART" id="SM00933">
    <property type="entry name" value="NurA"/>
    <property type="match status" value="1"/>
</dbReference>
<dbReference type="Pfam" id="PF09376">
    <property type="entry name" value="NurA"/>
    <property type="match status" value="1"/>
</dbReference>
<dbReference type="Proteomes" id="UP000248557">
    <property type="component" value="Unassembled WGS sequence"/>
</dbReference>
<evidence type="ECO:0000313" key="2">
    <source>
        <dbReference type="EMBL" id="RAP02820.1"/>
    </source>
</evidence>
<proteinExistence type="predicted"/>
<evidence type="ECO:0000313" key="3">
    <source>
        <dbReference type="Proteomes" id="UP000248557"/>
    </source>
</evidence>
<sequence length="380" mass="44102">MLDLLYEKTITKKKHVKHFFKDIKSNIDYKQVEKSFTKYEFSKEKQDKILAAVDGSFNKKKYMACFVYAISSQTIISKPGEKIIKESSAGDITTKTHSNVKSIDSILSMYMNILELKSTLDTLERYPEIDYMLMDGSIRGTLMHFPTYTIDSYITNKLKPVAKKIESKLKEGNFPLEVCAVSNRDEILSYLKKDMNKYNLEIEYDEDTTLRYIESLEQLTCIKVLLENFKEKLVCVSKTSGTNSLYKNNIPDAAVIEYTINESGYTNPDTSEHNSLLRKINGEIKKINYPLYNDELKSYNYTLFFTKLTKEGNVLKIELPQPNLDRKKIEGILEDLYSASINGYPYILKKAHDEVVIKEKNMKHIIEYMDIFEKTGRDML</sequence>
<dbReference type="GeneID" id="3856083"/>
<gene>
    <name evidence="2" type="ORF">CA615_05430</name>
</gene>
<dbReference type="RefSeq" id="WP_011406674.1">
    <property type="nucleotide sequence ID" value="NZ_CAUHHK010000015.1"/>
</dbReference>
<dbReference type="AlphaFoldDB" id="A0A328Q7V5"/>
<evidence type="ECO:0000259" key="1">
    <source>
        <dbReference type="SMART" id="SM00933"/>
    </source>
</evidence>
<feature type="domain" description="NurA" evidence="1">
    <location>
        <begin position="48"/>
        <end position="357"/>
    </location>
</feature>
<reference evidence="2 3" key="1">
    <citation type="submission" date="2017-05" db="EMBL/GenBank/DDBJ databases">
        <title>Host range expansion of the Methanosphaera genus to humans and monogastric animals involves recent and extensive reduction in genome content.</title>
        <authorList>
            <person name="Hoedt E.C."/>
            <person name="Volmer J.G."/>
            <person name="Parks D.H."/>
            <person name="Rosewarne C.P."/>
            <person name="Denman S.E."/>
            <person name="Mcsweeney C.S."/>
            <person name="O Cuiv P."/>
            <person name="Hugenholtz P."/>
            <person name="Tyson G.W."/>
            <person name="Morrison M."/>
        </authorList>
    </citation>
    <scope>NUCLEOTIDE SEQUENCE [LARGE SCALE GENOMIC DNA]</scope>
    <source>
        <strain evidence="2 3">PA5</strain>
    </source>
</reference>
<organism evidence="2 3">
    <name type="scientific">Methanosphaera stadtmanae</name>
    <dbReference type="NCBI Taxonomy" id="2317"/>
    <lineage>
        <taxon>Archaea</taxon>
        <taxon>Methanobacteriati</taxon>
        <taxon>Methanobacteriota</taxon>
        <taxon>Methanomada group</taxon>
        <taxon>Methanobacteria</taxon>
        <taxon>Methanobacteriales</taxon>
        <taxon>Methanobacteriaceae</taxon>
        <taxon>Methanosphaera</taxon>
    </lineage>
</organism>